<evidence type="ECO:0000313" key="1">
    <source>
        <dbReference type="EMBL" id="QWU14229.1"/>
    </source>
</evidence>
<accession>A0A1H8GH46</accession>
<protein>
    <submittedName>
        <fullName evidence="2">Uncharacterized protein</fullName>
    </submittedName>
</protein>
<keyword evidence="4" id="KW-1185">Reference proteome</keyword>
<dbReference type="AlphaFoldDB" id="A0A1H8GH46"/>
<name>A0A1H8GH46_9BACL</name>
<dbReference type="Proteomes" id="UP000198809">
    <property type="component" value="Unassembled WGS sequence"/>
</dbReference>
<reference evidence="1 4" key="2">
    <citation type="submission" date="2021-06" db="EMBL/GenBank/DDBJ databases">
        <title>Whole genome sequence of Paenibacillus sophorae DSM23020 for comparative genomics.</title>
        <authorList>
            <person name="Kim M.-J."/>
            <person name="Lee G."/>
            <person name="Shin J.-H."/>
        </authorList>
    </citation>
    <scope>NUCLEOTIDE SEQUENCE [LARGE SCALE GENOMIC DNA]</scope>
    <source>
        <strain evidence="1 4">DSM 23020</strain>
    </source>
</reference>
<evidence type="ECO:0000313" key="2">
    <source>
        <dbReference type="EMBL" id="SEN43501.1"/>
    </source>
</evidence>
<sequence>MNIFTKNELKLIVKHCCDIEEEYGISKDNKERLANYLIAVKANLLLGDDAQYLGVLESNLEDSGLIEIGE</sequence>
<dbReference type="EMBL" id="CP076607">
    <property type="protein sequence ID" value="QWU14229.1"/>
    <property type="molecule type" value="Genomic_DNA"/>
</dbReference>
<evidence type="ECO:0000313" key="4">
    <source>
        <dbReference type="Proteomes" id="UP000683429"/>
    </source>
</evidence>
<proteinExistence type="predicted"/>
<gene>
    <name evidence="1" type="ORF">KP014_20170</name>
    <name evidence="2" type="ORF">SAMN04487895_101519</name>
</gene>
<dbReference type="Proteomes" id="UP000683429">
    <property type="component" value="Chromosome"/>
</dbReference>
<dbReference type="EMBL" id="FODH01000001">
    <property type="protein sequence ID" value="SEN43501.1"/>
    <property type="molecule type" value="Genomic_DNA"/>
</dbReference>
<reference evidence="2 3" key="1">
    <citation type="submission" date="2016-10" db="EMBL/GenBank/DDBJ databases">
        <authorList>
            <person name="de Groot N.N."/>
        </authorList>
    </citation>
    <scope>NUCLEOTIDE SEQUENCE [LARGE SCALE GENOMIC DNA]</scope>
    <source>
        <strain evidence="2 3">CGMCC 1.10238</strain>
    </source>
</reference>
<evidence type="ECO:0000313" key="3">
    <source>
        <dbReference type="Proteomes" id="UP000198809"/>
    </source>
</evidence>
<dbReference type="STRING" id="1333845.SAMN04487895_101519"/>
<organism evidence="2 3">
    <name type="scientific">Paenibacillus sophorae</name>
    <dbReference type="NCBI Taxonomy" id="1333845"/>
    <lineage>
        <taxon>Bacteria</taxon>
        <taxon>Bacillati</taxon>
        <taxon>Bacillota</taxon>
        <taxon>Bacilli</taxon>
        <taxon>Bacillales</taxon>
        <taxon>Paenibacillaceae</taxon>
        <taxon>Paenibacillus</taxon>
    </lineage>
</organism>
<dbReference type="RefSeq" id="WP_036588061.1">
    <property type="nucleotide sequence ID" value="NZ_CP076607.1"/>
</dbReference>